<dbReference type="PROSITE" id="PS51118">
    <property type="entry name" value="HTH_HXLR"/>
    <property type="match status" value="1"/>
</dbReference>
<protein>
    <submittedName>
        <fullName evidence="5">Winged helix-turn-helix transcriptional regulator</fullName>
    </submittedName>
</protein>
<evidence type="ECO:0000313" key="5">
    <source>
        <dbReference type="EMBL" id="MFD1324054.1"/>
    </source>
</evidence>
<evidence type="ECO:0000259" key="4">
    <source>
        <dbReference type="PROSITE" id="PS51118"/>
    </source>
</evidence>
<gene>
    <name evidence="5" type="ORF">ACFQ4H_23495</name>
</gene>
<proteinExistence type="predicted"/>
<evidence type="ECO:0000256" key="3">
    <source>
        <dbReference type="ARBA" id="ARBA00023163"/>
    </source>
</evidence>
<organism evidence="5 6">
    <name type="scientific">Micromonospora sonneratiae</name>
    <dbReference type="NCBI Taxonomy" id="1184706"/>
    <lineage>
        <taxon>Bacteria</taxon>
        <taxon>Bacillati</taxon>
        <taxon>Actinomycetota</taxon>
        <taxon>Actinomycetes</taxon>
        <taxon>Micromonosporales</taxon>
        <taxon>Micromonosporaceae</taxon>
        <taxon>Micromonospora</taxon>
    </lineage>
</organism>
<reference evidence="6" key="1">
    <citation type="journal article" date="2019" name="Int. J. Syst. Evol. Microbiol.">
        <title>The Global Catalogue of Microorganisms (GCM) 10K type strain sequencing project: providing services to taxonomists for standard genome sequencing and annotation.</title>
        <authorList>
            <consortium name="The Broad Institute Genomics Platform"/>
            <consortium name="The Broad Institute Genome Sequencing Center for Infectious Disease"/>
            <person name="Wu L."/>
            <person name="Ma J."/>
        </authorList>
    </citation>
    <scope>NUCLEOTIDE SEQUENCE [LARGE SCALE GENOMIC DNA]</scope>
    <source>
        <strain evidence="6">JCM 31037</strain>
    </source>
</reference>
<dbReference type="InterPro" id="IPR036527">
    <property type="entry name" value="SCP2_sterol-bd_dom_sf"/>
</dbReference>
<comment type="caution">
    <text evidence="5">The sequence shown here is derived from an EMBL/GenBank/DDBJ whole genome shotgun (WGS) entry which is preliminary data.</text>
</comment>
<dbReference type="Proteomes" id="UP001597260">
    <property type="component" value="Unassembled WGS sequence"/>
</dbReference>
<evidence type="ECO:0000256" key="2">
    <source>
        <dbReference type="ARBA" id="ARBA00023125"/>
    </source>
</evidence>
<accession>A0ABW3YHY7</accession>
<dbReference type="Gene3D" id="1.10.10.10">
    <property type="entry name" value="Winged helix-like DNA-binding domain superfamily/Winged helix DNA-binding domain"/>
    <property type="match status" value="1"/>
</dbReference>
<dbReference type="PANTHER" id="PTHR33204">
    <property type="entry name" value="TRANSCRIPTIONAL REGULATOR, MARR FAMILY"/>
    <property type="match status" value="1"/>
</dbReference>
<dbReference type="RefSeq" id="WP_377574043.1">
    <property type="nucleotide sequence ID" value="NZ_JBHTMP010000041.1"/>
</dbReference>
<evidence type="ECO:0000313" key="6">
    <source>
        <dbReference type="Proteomes" id="UP001597260"/>
    </source>
</evidence>
<feature type="domain" description="HTH hxlR-type" evidence="4">
    <location>
        <begin position="14"/>
        <end position="110"/>
    </location>
</feature>
<dbReference type="InterPro" id="IPR036388">
    <property type="entry name" value="WH-like_DNA-bd_sf"/>
</dbReference>
<dbReference type="InterPro" id="IPR002577">
    <property type="entry name" value="HTH_HxlR"/>
</dbReference>
<keyword evidence="1" id="KW-0805">Transcription regulation</keyword>
<keyword evidence="6" id="KW-1185">Reference proteome</keyword>
<sequence length="221" mass="23969">MKVSRERRSYDQQCGLAHALDIVGERWTLLIIRELLVRPRRYGELLDALQGIGTNLLADRLSFLVEAGVVMAQDAERRTGGYALTELGKQLREPVLALARFGLAYATERPAPTGGLVRPGWAMLAVEALVSNERTPPIDESYDFDVDGELFHVVVAGGRARIDAGPATEPALRVRTDASTLFGLGLRRIDPLEAVLEQKVQVAGAPAAMTRCLRLLGLGGA</sequence>
<dbReference type="SUPFAM" id="SSF55718">
    <property type="entry name" value="SCP-like"/>
    <property type="match status" value="1"/>
</dbReference>
<dbReference type="InterPro" id="IPR036390">
    <property type="entry name" value="WH_DNA-bd_sf"/>
</dbReference>
<dbReference type="EMBL" id="JBHTMP010000041">
    <property type="protein sequence ID" value="MFD1324054.1"/>
    <property type="molecule type" value="Genomic_DNA"/>
</dbReference>
<keyword evidence="3" id="KW-0804">Transcription</keyword>
<dbReference type="Pfam" id="PF01638">
    <property type="entry name" value="HxlR"/>
    <property type="match status" value="1"/>
</dbReference>
<keyword evidence="2" id="KW-0238">DNA-binding</keyword>
<name>A0ABW3YHY7_9ACTN</name>
<dbReference type="SUPFAM" id="SSF46785">
    <property type="entry name" value="Winged helix' DNA-binding domain"/>
    <property type="match status" value="1"/>
</dbReference>
<evidence type="ECO:0000256" key="1">
    <source>
        <dbReference type="ARBA" id="ARBA00023015"/>
    </source>
</evidence>
<dbReference type="Gene3D" id="3.30.1050.10">
    <property type="entry name" value="SCP2 sterol-binding domain"/>
    <property type="match status" value="1"/>
</dbReference>
<dbReference type="PANTHER" id="PTHR33204:SF18">
    <property type="entry name" value="TRANSCRIPTIONAL REGULATORY PROTEIN"/>
    <property type="match status" value="1"/>
</dbReference>